<comment type="caution">
    <text evidence="1">The sequence shown here is derived from an EMBL/GenBank/DDBJ whole genome shotgun (WGS) entry which is preliminary data.</text>
</comment>
<sequence length="97" mass="11009">MPAAVNKNGLVKKDMDIISIASSHVCSMTYIKQDSKKGQSLQREALQQYLAGHNSQKDLIDTLFMCVLKEQLHALKVAKRNRKTHILSRFGKRKTPE</sequence>
<dbReference type="RefSeq" id="WP_151157896.1">
    <property type="nucleotide sequence ID" value="NZ_JACHIL010000007.1"/>
</dbReference>
<protein>
    <submittedName>
        <fullName evidence="1">Uncharacterized protein</fullName>
    </submittedName>
</protein>
<dbReference type="EMBL" id="JACHIL010000007">
    <property type="protein sequence ID" value="MBB5092803.1"/>
    <property type="molecule type" value="Genomic_DNA"/>
</dbReference>
<gene>
    <name evidence="1" type="ORF">HNQ68_003366</name>
</gene>
<dbReference type="AlphaFoldDB" id="A0A7W8ERN8"/>
<proteinExistence type="predicted"/>
<name>A0A7W8ERN8_9HYPH</name>
<keyword evidence="2" id="KW-1185">Reference proteome</keyword>
<evidence type="ECO:0000313" key="1">
    <source>
        <dbReference type="EMBL" id="MBB5092803.1"/>
    </source>
</evidence>
<organism evidence="1 2">
    <name type="scientific">Pseudochrobactrum saccharolyticum</name>
    <dbReference type="NCBI Taxonomy" id="354352"/>
    <lineage>
        <taxon>Bacteria</taxon>
        <taxon>Pseudomonadati</taxon>
        <taxon>Pseudomonadota</taxon>
        <taxon>Alphaproteobacteria</taxon>
        <taxon>Hyphomicrobiales</taxon>
        <taxon>Brucellaceae</taxon>
        <taxon>Pseudochrobactrum</taxon>
    </lineage>
</organism>
<reference evidence="1 2" key="1">
    <citation type="submission" date="2020-08" db="EMBL/GenBank/DDBJ databases">
        <title>Genomic Encyclopedia of Type Strains, Phase IV (KMG-IV): sequencing the most valuable type-strain genomes for metagenomic binning, comparative biology and taxonomic classification.</title>
        <authorList>
            <person name="Goeker M."/>
        </authorList>
    </citation>
    <scope>NUCLEOTIDE SEQUENCE [LARGE SCALE GENOMIC DNA]</scope>
    <source>
        <strain evidence="1 2">DSM 25620</strain>
    </source>
</reference>
<accession>A0A7W8ERN8</accession>
<evidence type="ECO:0000313" key="2">
    <source>
        <dbReference type="Proteomes" id="UP000531231"/>
    </source>
</evidence>
<dbReference type="Proteomes" id="UP000531231">
    <property type="component" value="Unassembled WGS sequence"/>
</dbReference>